<evidence type="ECO:0000256" key="3">
    <source>
        <dbReference type="ARBA" id="ARBA00022759"/>
    </source>
</evidence>
<feature type="coiled-coil region" evidence="6">
    <location>
        <begin position="187"/>
        <end position="223"/>
    </location>
</feature>
<evidence type="ECO:0000259" key="7">
    <source>
        <dbReference type="Pfam" id="PF03755"/>
    </source>
</evidence>
<feature type="domain" description="Endoribonuclease YicC-like N-terminal" evidence="7">
    <location>
        <begin position="7"/>
        <end position="158"/>
    </location>
</feature>
<dbReference type="InterPro" id="IPR013551">
    <property type="entry name" value="YicC-like_C"/>
</dbReference>
<keyword evidence="6" id="KW-0175">Coiled coil</keyword>
<accession>A0ABV7VUI8</accession>
<evidence type="ECO:0000256" key="2">
    <source>
        <dbReference type="ARBA" id="ARBA00022722"/>
    </source>
</evidence>
<gene>
    <name evidence="9" type="ORF">ACFOMG_10430</name>
</gene>
<evidence type="ECO:0000256" key="6">
    <source>
        <dbReference type="SAM" id="Coils"/>
    </source>
</evidence>
<dbReference type="NCBIfam" id="TIGR00255">
    <property type="entry name" value="YicC/YloC family endoribonuclease"/>
    <property type="match status" value="1"/>
</dbReference>
<dbReference type="InterPro" id="IPR005229">
    <property type="entry name" value="YicC/YloC-like"/>
</dbReference>
<dbReference type="Proteomes" id="UP001595722">
    <property type="component" value="Unassembled WGS sequence"/>
</dbReference>
<dbReference type="PANTHER" id="PTHR30636">
    <property type="entry name" value="UPF0701 PROTEIN YICC"/>
    <property type="match status" value="1"/>
</dbReference>
<name>A0ABV7VUI8_9GAMM</name>
<organism evidence="9 10">
    <name type="scientific">Bacterioplanoides pacificum</name>
    <dbReference type="NCBI Taxonomy" id="1171596"/>
    <lineage>
        <taxon>Bacteria</taxon>
        <taxon>Pseudomonadati</taxon>
        <taxon>Pseudomonadota</taxon>
        <taxon>Gammaproteobacteria</taxon>
        <taxon>Oceanospirillales</taxon>
        <taxon>Oceanospirillaceae</taxon>
        <taxon>Bacterioplanoides</taxon>
    </lineage>
</organism>
<comment type="caution">
    <text evidence="9">The sequence shown here is derived from an EMBL/GenBank/DDBJ whole genome shotgun (WGS) entry which is preliminary data.</text>
</comment>
<dbReference type="EC" id="3.1.-.-" evidence="9"/>
<evidence type="ECO:0000256" key="1">
    <source>
        <dbReference type="ARBA" id="ARBA00001968"/>
    </source>
</evidence>
<evidence type="ECO:0000256" key="4">
    <source>
        <dbReference type="ARBA" id="ARBA00022801"/>
    </source>
</evidence>
<keyword evidence="2" id="KW-0540">Nuclease</keyword>
<feature type="domain" description="Endoribonuclease YicC-like C-terminal" evidence="8">
    <location>
        <begin position="176"/>
        <end position="292"/>
    </location>
</feature>
<dbReference type="GO" id="GO:0016787">
    <property type="term" value="F:hydrolase activity"/>
    <property type="evidence" value="ECO:0007669"/>
    <property type="project" value="UniProtKB-KW"/>
</dbReference>
<evidence type="ECO:0000313" key="9">
    <source>
        <dbReference type="EMBL" id="MFC3680512.1"/>
    </source>
</evidence>
<sequence length="292" mass="32907">MSNTAVVYSMTAFARSSSECRHGRFTWEIRSVNHRYLEPHFRLPDAFRDLEPHLRERLKKQLGRGKVECALRFQPLQGDAKLTVNTDLVEQLNHAADIVHSVIGPGNALDALQILQWPGVLNSEEVDGKALQQAALEAFDASLATLKQTRAREGADLAGMIRTRLEKMTTIVAQVAQQLPQALNAQRQQLQGKLDELSGNLDNDRLEQEMVILAQKADVAEELDRLHTHINEVTRILSSNEPIGRRLDFMMQELNREANTLSSKSLTAAITQYAVDLKVLIEQMREQVQNIE</sequence>
<protein>
    <submittedName>
        <fullName evidence="9">YicC/YloC family endoribonuclease</fullName>
        <ecNumber evidence="9">3.1.-.-</ecNumber>
    </submittedName>
</protein>
<evidence type="ECO:0000313" key="10">
    <source>
        <dbReference type="Proteomes" id="UP001595722"/>
    </source>
</evidence>
<dbReference type="Pfam" id="PF08340">
    <property type="entry name" value="YicC-like_C"/>
    <property type="match status" value="1"/>
</dbReference>
<dbReference type="PANTHER" id="PTHR30636:SF3">
    <property type="entry name" value="UPF0701 PROTEIN YICC"/>
    <property type="match status" value="1"/>
</dbReference>
<dbReference type="Pfam" id="PF03755">
    <property type="entry name" value="YicC-like_N"/>
    <property type="match status" value="1"/>
</dbReference>
<dbReference type="RefSeq" id="WP_376866497.1">
    <property type="nucleotide sequence ID" value="NZ_JBHRYB010000008.1"/>
</dbReference>
<dbReference type="InterPro" id="IPR013527">
    <property type="entry name" value="YicC-like_N"/>
</dbReference>
<comment type="cofactor">
    <cofactor evidence="1">
        <name>a divalent metal cation</name>
        <dbReference type="ChEBI" id="CHEBI:60240"/>
    </cofactor>
</comment>
<dbReference type="EMBL" id="JBHRYB010000008">
    <property type="protein sequence ID" value="MFC3680512.1"/>
    <property type="molecule type" value="Genomic_DNA"/>
</dbReference>
<keyword evidence="10" id="KW-1185">Reference proteome</keyword>
<keyword evidence="4 9" id="KW-0378">Hydrolase</keyword>
<evidence type="ECO:0000256" key="5">
    <source>
        <dbReference type="ARBA" id="ARBA00035648"/>
    </source>
</evidence>
<reference evidence="10" key="1">
    <citation type="journal article" date="2019" name="Int. J. Syst. Evol. Microbiol.">
        <title>The Global Catalogue of Microorganisms (GCM) 10K type strain sequencing project: providing services to taxonomists for standard genome sequencing and annotation.</title>
        <authorList>
            <consortium name="The Broad Institute Genomics Platform"/>
            <consortium name="The Broad Institute Genome Sequencing Center for Infectious Disease"/>
            <person name="Wu L."/>
            <person name="Ma J."/>
        </authorList>
    </citation>
    <scope>NUCLEOTIDE SEQUENCE [LARGE SCALE GENOMIC DNA]</scope>
    <source>
        <strain evidence="10">KCTC 42424</strain>
    </source>
</reference>
<comment type="similarity">
    <text evidence="5">Belongs to the YicC/YloC family.</text>
</comment>
<keyword evidence="3" id="KW-0255">Endonuclease</keyword>
<proteinExistence type="inferred from homology"/>
<evidence type="ECO:0000259" key="8">
    <source>
        <dbReference type="Pfam" id="PF08340"/>
    </source>
</evidence>